<keyword evidence="7 8" id="KW-0472">Membrane</keyword>
<dbReference type="PANTHER" id="PTHR30294">
    <property type="entry name" value="MEMBRANE COMPONENT OF ABC TRANSPORTER YHHJ-RELATED"/>
    <property type="match status" value="1"/>
</dbReference>
<evidence type="ECO:0000256" key="3">
    <source>
        <dbReference type="ARBA" id="ARBA00022448"/>
    </source>
</evidence>
<keyword evidence="11" id="KW-1185">Reference proteome</keyword>
<evidence type="ECO:0000256" key="4">
    <source>
        <dbReference type="ARBA" id="ARBA00022475"/>
    </source>
</evidence>
<dbReference type="PROSITE" id="PS51012">
    <property type="entry name" value="ABC_TM2"/>
    <property type="match status" value="1"/>
</dbReference>
<dbReference type="Gene3D" id="3.40.1710.10">
    <property type="entry name" value="abc type-2 transporter like domain"/>
    <property type="match status" value="1"/>
</dbReference>
<evidence type="ECO:0000313" key="10">
    <source>
        <dbReference type="EMBL" id="MDT9598138.1"/>
    </source>
</evidence>
<keyword evidence="3" id="KW-0813">Transport</keyword>
<dbReference type="Proteomes" id="UP001259572">
    <property type="component" value="Unassembled WGS sequence"/>
</dbReference>
<evidence type="ECO:0000256" key="5">
    <source>
        <dbReference type="ARBA" id="ARBA00022692"/>
    </source>
</evidence>
<accession>A0ABU3Q594</accession>
<feature type="transmembrane region" description="Helical" evidence="8">
    <location>
        <begin position="182"/>
        <end position="203"/>
    </location>
</feature>
<dbReference type="EMBL" id="JAVUPU010000002">
    <property type="protein sequence ID" value="MDT9598138.1"/>
    <property type="molecule type" value="Genomic_DNA"/>
</dbReference>
<dbReference type="PANTHER" id="PTHR30294:SF29">
    <property type="entry name" value="MULTIDRUG ABC TRANSPORTER PERMEASE YBHS-RELATED"/>
    <property type="match status" value="1"/>
</dbReference>
<comment type="subcellular location">
    <subcellularLocation>
        <location evidence="1">Cell membrane</location>
        <topology evidence="1">Multi-pass membrane protein</topology>
    </subcellularLocation>
</comment>
<feature type="transmembrane region" description="Helical" evidence="8">
    <location>
        <begin position="25"/>
        <end position="45"/>
    </location>
</feature>
<evidence type="ECO:0000256" key="7">
    <source>
        <dbReference type="ARBA" id="ARBA00023136"/>
    </source>
</evidence>
<dbReference type="Pfam" id="PF12698">
    <property type="entry name" value="ABC2_membrane_3"/>
    <property type="match status" value="1"/>
</dbReference>
<gene>
    <name evidence="10" type="ORF">RQX22_04130</name>
</gene>
<keyword evidence="6 8" id="KW-1133">Transmembrane helix</keyword>
<proteinExistence type="inferred from homology"/>
<dbReference type="InterPro" id="IPR013525">
    <property type="entry name" value="ABC2_TM"/>
</dbReference>
<feature type="transmembrane region" description="Helical" evidence="8">
    <location>
        <begin position="260"/>
        <end position="285"/>
    </location>
</feature>
<evidence type="ECO:0000256" key="2">
    <source>
        <dbReference type="ARBA" id="ARBA00007783"/>
    </source>
</evidence>
<evidence type="ECO:0000256" key="1">
    <source>
        <dbReference type="ARBA" id="ARBA00004651"/>
    </source>
</evidence>
<name>A0ABU3Q594_9SPHN</name>
<dbReference type="InterPro" id="IPR051449">
    <property type="entry name" value="ABC-2_transporter_component"/>
</dbReference>
<feature type="transmembrane region" description="Helical" evidence="8">
    <location>
        <begin position="351"/>
        <end position="371"/>
    </location>
</feature>
<feature type="domain" description="ABC transmembrane type-2" evidence="9">
    <location>
        <begin position="148"/>
        <end position="376"/>
    </location>
</feature>
<comment type="caution">
    <text evidence="10">The sequence shown here is derived from an EMBL/GenBank/DDBJ whole genome shotgun (WGS) entry which is preliminary data.</text>
</comment>
<feature type="transmembrane region" description="Helical" evidence="8">
    <location>
        <begin position="233"/>
        <end position="254"/>
    </location>
</feature>
<evidence type="ECO:0000256" key="6">
    <source>
        <dbReference type="ARBA" id="ARBA00022989"/>
    </source>
</evidence>
<feature type="transmembrane region" description="Helical" evidence="8">
    <location>
        <begin position="297"/>
        <end position="316"/>
    </location>
</feature>
<dbReference type="RefSeq" id="WP_315723922.1">
    <property type="nucleotide sequence ID" value="NZ_JAVUPU010000002.1"/>
</dbReference>
<evidence type="ECO:0000259" key="9">
    <source>
        <dbReference type="PROSITE" id="PS51012"/>
    </source>
</evidence>
<organism evidence="10 11">
    <name type="scientific">Sphingosinicella rhizophila</name>
    <dbReference type="NCBI Taxonomy" id="3050082"/>
    <lineage>
        <taxon>Bacteria</taxon>
        <taxon>Pseudomonadati</taxon>
        <taxon>Pseudomonadota</taxon>
        <taxon>Alphaproteobacteria</taxon>
        <taxon>Sphingomonadales</taxon>
        <taxon>Sphingosinicellaceae</taxon>
        <taxon>Sphingosinicella</taxon>
    </lineage>
</organism>
<keyword evidence="5 8" id="KW-0812">Transmembrane</keyword>
<comment type="similarity">
    <text evidence="2">Belongs to the ABC-2 integral membrane protein family.</text>
</comment>
<keyword evidence="4" id="KW-1003">Cell membrane</keyword>
<evidence type="ECO:0000313" key="11">
    <source>
        <dbReference type="Proteomes" id="UP001259572"/>
    </source>
</evidence>
<dbReference type="InterPro" id="IPR047817">
    <property type="entry name" value="ABC2_TM_bact-type"/>
</dbReference>
<reference evidence="10 11" key="1">
    <citation type="submission" date="2023-05" db="EMBL/GenBank/DDBJ databases">
        <authorList>
            <person name="Guo Y."/>
        </authorList>
    </citation>
    <scope>NUCLEOTIDE SEQUENCE [LARGE SCALE GENOMIC DNA]</scope>
    <source>
        <strain evidence="10 11">GR2756</strain>
    </source>
</reference>
<sequence length="378" mass="41357">MTGFSFLRVLALLVKEFTQLTRDRVTAAMIFVLPIVQLLLFGFAINNDPHHLPAAVFAQDHSNLTRALVASMERTEYVDVRYLPRSEAEMERLMRQGKILLAVTIPPDFTRRALRGDKPQILAEADATDPVAASGAMAAVAALPTEALRHDLRNIAPEPTAPAFEVIAHRRYNPENLTSRNVLPGLLGVILTMTLVMMTAMAVTREYERGTMESLLSTPATSAEIMVGKLTPYVLVGIIQTMIVITLAKLLFALPLAGSAAGWFAFVFAVLLFILGNLSLGYLISTVAKSQLQAMQLSVFYLLPSIFLSGFIFPFLGMPRWAQLIGEALPVTHFLRVVRGSLLKSQTMADMGGELIALGLIVLIFSSVAVMRSRTTLD</sequence>
<evidence type="ECO:0000256" key="8">
    <source>
        <dbReference type="SAM" id="Phobius"/>
    </source>
</evidence>
<protein>
    <submittedName>
        <fullName evidence="10">ABC transporter permease</fullName>
    </submittedName>
</protein>